<protein>
    <recommendedName>
        <fullName evidence="2">Zn(2)-C6 fungal-type domain-containing protein</fullName>
    </recommendedName>
</protein>
<dbReference type="InterPro" id="IPR053178">
    <property type="entry name" value="Osmoadaptation_assoc"/>
</dbReference>
<comment type="caution">
    <text evidence="3">The sequence shown here is derived from an EMBL/GenBank/DDBJ whole genome shotgun (WGS) entry which is preliminary data.</text>
</comment>
<keyword evidence="4" id="KW-1185">Reference proteome</keyword>
<evidence type="ECO:0000256" key="1">
    <source>
        <dbReference type="ARBA" id="ARBA00023242"/>
    </source>
</evidence>
<feature type="domain" description="Zn(2)-C6 fungal-type" evidence="2">
    <location>
        <begin position="10"/>
        <end position="38"/>
    </location>
</feature>
<dbReference type="AlphaFoldDB" id="A0A7C8I3J1"/>
<dbReference type="Proteomes" id="UP000481861">
    <property type="component" value="Unassembled WGS sequence"/>
</dbReference>
<dbReference type="InterPro" id="IPR001138">
    <property type="entry name" value="Zn2Cys6_DnaBD"/>
</dbReference>
<gene>
    <name evidence="3" type="ORF">BDV95DRAFT_620481</name>
</gene>
<dbReference type="OrthoDB" id="3525185at2759"/>
<name>A0A7C8I3J1_9PLEO</name>
<dbReference type="PANTHER" id="PTHR38111:SF2">
    <property type="entry name" value="FINGER DOMAIN PROTEIN, PUTATIVE (AFU_ORTHOLOGUE AFUA_1G01560)-RELATED"/>
    <property type="match status" value="1"/>
</dbReference>
<dbReference type="PANTHER" id="PTHR38111">
    <property type="entry name" value="ZN(2)-C6 FUNGAL-TYPE DOMAIN-CONTAINING PROTEIN-RELATED"/>
    <property type="match status" value="1"/>
</dbReference>
<accession>A0A7C8I3J1</accession>
<dbReference type="GO" id="GO:0008270">
    <property type="term" value="F:zinc ion binding"/>
    <property type="evidence" value="ECO:0007669"/>
    <property type="project" value="InterPro"/>
</dbReference>
<dbReference type="InterPro" id="IPR036864">
    <property type="entry name" value="Zn2-C6_fun-type_DNA-bd_sf"/>
</dbReference>
<sequence length="523" mass="58647">MVGVAGKSKGCVTCKKRRIKCDEGKPRCRKCDKSGYACGGYKTDLQFVNTSTAPLPKEPDQSSSKTTYINNTPVRVVPRIRTATVPTGLSLIAFQSDVCLSYMLQNFVWRTYGTGWLEPAAQKSLDSLSSQAVTALSSSFFGVSHHQEDIQLTGSMQYGNVLGRLRPALADPRKPGFESLIIPILILLMHASYEEDQSAAIAHVKGLMMVLHMAGPRSFQREPVRSAFESARATLTTSFLIARQPLFLAHQDWKTIPWELDPWCKSEQNILADILVDVPGFLADDTKLQQHDDILVHVPGFLADDTKLQQHADTPAHTALLQRVESSLSTLYIWRFTWEIANPTAAYETSSPTTSPPNRRVIARRLLFRTHSQAAEILLYNAIQMWLIGLLLRLSPTTASSTISAIATLAAAFTNFPNPISSGALRLPHDTHSLRDPAIEICRAFEFQITAPEQNKQSSLFFLFPLGIAWPVLEREDAYRAWMREMLDSWPVTRGYAIGRNKWFGKYYLPKVFGRRRRYEGVL</sequence>
<organism evidence="3 4">
    <name type="scientific">Massariosphaeria phaeospora</name>
    <dbReference type="NCBI Taxonomy" id="100035"/>
    <lineage>
        <taxon>Eukaryota</taxon>
        <taxon>Fungi</taxon>
        <taxon>Dikarya</taxon>
        <taxon>Ascomycota</taxon>
        <taxon>Pezizomycotina</taxon>
        <taxon>Dothideomycetes</taxon>
        <taxon>Pleosporomycetidae</taxon>
        <taxon>Pleosporales</taxon>
        <taxon>Pleosporales incertae sedis</taxon>
        <taxon>Massariosphaeria</taxon>
    </lineage>
</organism>
<dbReference type="PROSITE" id="PS50048">
    <property type="entry name" value="ZN2_CY6_FUNGAL_2"/>
    <property type="match status" value="1"/>
</dbReference>
<evidence type="ECO:0000259" key="2">
    <source>
        <dbReference type="PROSITE" id="PS50048"/>
    </source>
</evidence>
<reference evidence="3 4" key="1">
    <citation type="submission" date="2020-01" db="EMBL/GenBank/DDBJ databases">
        <authorList>
            <consortium name="DOE Joint Genome Institute"/>
            <person name="Haridas S."/>
            <person name="Albert R."/>
            <person name="Binder M."/>
            <person name="Bloem J."/>
            <person name="Labutti K."/>
            <person name="Salamov A."/>
            <person name="Andreopoulos B."/>
            <person name="Baker S.E."/>
            <person name="Barry K."/>
            <person name="Bills G."/>
            <person name="Bluhm B.H."/>
            <person name="Cannon C."/>
            <person name="Castanera R."/>
            <person name="Culley D.E."/>
            <person name="Daum C."/>
            <person name="Ezra D."/>
            <person name="Gonzalez J.B."/>
            <person name="Henrissat B."/>
            <person name="Kuo A."/>
            <person name="Liang C."/>
            <person name="Lipzen A."/>
            <person name="Lutzoni F."/>
            <person name="Magnuson J."/>
            <person name="Mondo S."/>
            <person name="Nolan M."/>
            <person name="Ohm R."/>
            <person name="Pangilinan J."/>
            <person name="Park H.-J.H."/>
            <person name="Ramirez L."/>
            <person name="Alfaro M."/>
            <person name="Sun H."/>
            <person name="Tritt A."/>
            <person name="Yoshinaga Y."/>
            <person name="Zwiers L.-H.L."/>
            <person name="Turgeon B.G."/>
            <person name="Goodwin S.B."/>
            <person name="Spatafora J.W."/>
            <person name="Crous P.W."/>
            <person name="Grigoriev I.V."/>
        </authorList>
    </citation>
    <scope>NUCLEOTIDE SEQUENCE [LARGE SCALE GENOMIC DNA]</scope>
    <source>
        <strain evidence="3 4">CBS 611.86</strain>
    </source>
</reference>
<dbReference type="CDD" id="cd00067">
    <property type="entry name" value="GAL4"/>
    <property type="match status" value="1"/>
</dbReference>
<evidence type="ECO:0000313" key="4">
    <source>
        <dbReference type="Proteomes" id="UP000481861"/>
    </source>
</evidence>
<dbReference type="Gene3D" id="4.10.240.10">
    <property type="entry name" value="Zn(2)-C6 fungal-type DNA-binding domain"/>
    <property type="match status" value="1"/>
</dbReference>
<dbReference type="PROSITE" id="PS00463">
    <property type="entry name" value="ZN2_CY6_FUNGAL_1"/>
    <property type="match status" value="1"/>
</dbReference>
<dbReference type="SUPFAM" id="SSF57701">
    <property type="entry name" value="Zn2/Cys6 DNA-binding domain"/>
    <property type="match status" value="1"/>
</dbReference>
<keyword evidence="1" id="KW-0539">Nucleus</keyword>
<dbReference type="SMART" id="SM00066">
    <property type="entry name" value="GAL4"/>
    <property type="match status" value="1"/>
</dbReference>
<dbReference type="EMBL" id="JAADJZ010000015">
    <property type="protein sequence ID" value="KAF2869977.1"/>
    <property type="molecule type" value="Genomic_DNA"/>
</dbReference>
<dbReference type="GO" id="GO:0000981">
    <property type="term" value="F:DNA-binding transcription factor activity, RNA polymerase II-specific"/>
    <property type="evidence" value="ECO:0007669"/>
    <property type="project" value="InterPro"/>
</dbReference>
<proteinExistence type="predicted"/>
<evidence type="ECO:0000313" key="3">
    <source>
        <dbReference type="EMBL" id="KAF2869977.1"/>
    </source>
</evidence>
<dbReference type="Pfam" id="PF00172">
    <property type="entry name" value="Zn_clus"/>
    <property type="match status" value="1"/>
</dbReference>